<dbReference type="EMBL" id="CAJNOL010003692">
    <property type="protein sequence ID" value="CAF1571147.1"/>
    <property type="molecule type" value="Genomic_DNA"/>
</dbReference>
<feature type="transmembrane region" description="Helical" evidence="2">
    <location>
        <begin position="148"/>
        <end position="172"/>
    </location>
</feature>
<evidence type="ECO:0000313" key="4">
    <source>
        <dbReference type="EMBL" id="CAF1571147.1"/>
    </source>
</evidence>
<evidence type="ECO:0000313" key="6">
    <source>
        <dbReference type="Proteomes" id="UP000663870"/>
    </source>
</evidence>
<dbReference type="Proteomes" id="UP000663854">
    <property type="component" value="Unassembled WGS sequence"/>
</dbReference>
<dbReference type="AlphaFoldDB" id="A0A813YCZ5"/>
<evidence type="ECO:0000256" key="2">
    <source>
        <dbReference type="SAM" id="Phobius"/>
    </source>
</evidence>
<feature type="region of interest" description="Disordered" evidence="1">
    <location>
        <begin position="1"/>
        <end position="22"/>
    </location>
</feature>
<protein>
    <submittedName>
        <fullName evidence="3">Uncharacterized protein</fullName>
    </submittedName>
</protein>
<feature type="transmembrane region" description="Helical" evidence="2">
    <location>
        <begin position="49"/>
        <end position="71"/>
    </location>
</feature>
<dbReference type="EMBL" id="CAJNOH010000116">
    <property type="protein sequence ID" value="CAF0882394.1"/>
    <property type="molecule type" value="Genomic_DNA"/>
</dbReference>
<proteinExistence type="predicted"/>
<reference evidence="3" key="1">
    <citation type="submission" date="2021-02" db="EMBL/GenBank/DDBJ databases">
        <authorList>
            <person name="Nowell W R."/>
        </authorList>
    </citation>
    <scope>NUCLEOTIDE SEQUENCE</scope>
</reference>
<accession>A0A813YCZ5</accession>
<comment type="caution">
    <text evidence="3">The sequence shown here is derived from an EMBL/GenBank/DDBJ whole genome shotgun (WGS) entry which is preliminary data.</text>
</comment>
<keyword evidence="6" id="KW-1185">Reference proteome</keyword>
<feature type="transmembrane region" description="Helical" evidence="2">
    <location>
        <begin position="255"/>
        <end position="274"/>
    </location>
</feature>
<evidence type="ECO:0000313" key="3">
    <source>
        <dbReference type="EMBL" id="CAF0882394.1"/>
    </source>
</evidence>
<feature type="transmembrane region" description="Helical" evidence="2">
    <location>
        <begin position="306"/>
        <end position="335"/>
    </location>
</feature>
<keyword evidence="2" id="KW-0472">Membrane</keyword>
<keyword evidence="2" id="KW-0812">Transmembrane</keyword>
<sequence>MVSDTSAITTSDANTTTTPNKTEKKIRPLKIPYFDMTPAAEHITKYNSITLLFMLIVVLLMVYGALILFVWGEAAPFLQGKFAGTTFDNSIDLQLKEVIRTIAKDYYNCYYCVNNFTSFTAIQNLINTQENNSMRPQPLDYLLSQNKWLLLIICLMLIFIYYWIFSIFISMMKNIHSKHDYFNEHLKKEREKLNTLEQKIYELKQIAGHNLDMYDIVCHKCWSSIYNLNFDYVISHALENNKPIKKSYDDTLSPLQYVFIITCFINTISITLIFKEPVRLFLLSNLFIIISLCIHGEFFISNVPDVYYTLINGILIFLFSAFVLLKILMTLLTIVHYRIMKNILTSE</sequence>
<organism evidence="3 5">
    <name type="scientific">Rotaria sordida</name>
    <dbReference type="NCBI Taxonomy" id="392033"/>
    <lineage>
        <taxon>Eukaryota</taxon>
        <taxon>Metazoa</taxon>
        <taxon>Spiralia</taxon>
        <taxon>Gnathifera</taxon>
        <taxon>Rotifera</taxon>
        <taxon>Eurotatoria</taxon>
        <taxon>Bdelloidea</taxon>
        <taxon>Philodinida</taxon>
        <taxon>Philodinidae</taxon>
        <taxon>Rotaria</taxon>
    </lineage>
</organism>
<evidence type="ECO:0000313" key="5">
    <source>
        <dbReference type="Proteomes" id="UP000663854"/>
    </source>
</evidence>
<feature type="transmembrane region" description="Helical" evidence="2">
    <location>
        <begin position="281"/>
        <end position="300"/>
    </location>
</feature>
<gene>
    <name evidence="4" type="ORF">JXQ802_LOCUS45215</name>
    <name evidence="3" type="ORF">PYM288_LOCUS8607</name>
</gene>
<keyword evidence="2" id="KW-1133">Transmembrane helix</keyword>
<name>A0A813YCZ5_9BILA</name>
<evidence type="ECO:0000256" key="1">
    <source>
        <dbReference type="SAM" id="MobiDB-lite"/>
    </source>
</evidence>
<feature type="compositionally biased region" description="Low complexity" evidence="1">
    <location>
        <begin position="1"/>
        <end position="20"/>
    </location>
</feature>
<dbReference type="Proteomes" id="UP000663870">
    <property type="component" value="Unassembled WGS sequence"/>
</dbReference>